<sequence>MGEVTDYIAGRDEPARTVLERYRVRAMAVVPEAEEGKGYGMAALRYRGRPLISVVSTKQGYSVFPFSADVVAGVVAELEGFDSTKGGIRFTDERHLPDAAYEALVTRRRAEIDAALERPRRA</sequence>
<comment type="caution">
    <text evidence="2">The sequence shown here is derived from an EMBL/GenBank/DDBJ whole genome shotgun (WGS) entry which is preliminary data.</text>
</comment>
<proteinExistence type="predicted"/>
<dbReference type="Proteomes" id="UP000578112">
    <property type="component" value="Unassembled WGS sequence"/>
</dbReference>
<keyword evidence="3" id="KW-1185">Reference proteome</keyword>
<dbReference type="AlphaFoldDB" id="A0A7W7MSN5"/>
<dbReference type="RefSeq" id="WP_184995891.1">
    <property type="nucleotide sequence ID" value="NZ_BOMK01000003.1"/>
</dbReference>
<name>A0A7W7MSN5_9ACTN</name>
<dbReference type="SUPFAM" id="SSF159888">
    <property type="entry name" value="YdhG-like"/>
    <property type="match status" value="1"/>
</dbReference>
<gene>
    <name evidence="2" type="ORF">BJ971_005290</name>
</gene>
<dbReference type="Pfam" id="PF08818">
    <property type="entry name" value="DUF1801"/>
    <property type="match status" value="1"/>
</dbReference>
<evidence type="ECO:0000313" key="2">
    <source>
        <dbReference type="EMBL" id="MBB4764734.1"/>
    </source>
</evidence>
<reference evidence="2 3" key="1">
    <citation type="submission" date="2020-08" db="EMBL/GenBank/DDBJ databases">
        <title>Sequencing the genomes of 1000 actinobacteria strains.</title>
        <authorList>
            <person name="Klenk H.-P."/>
        </authorList>
    </citation>
    <scope>NUCLEOTIDE SEQUENCE [LARGE SCALE GENOMIC DNA]</scope>
    <source>
        <strain evidence="2 3">DSM 43149</strain>
    </source>
</reference>
<organism evidence="2 3">
    <name type="scientific">Actinoplanes digitatis</name>
    <dbReference type="NCBI Taxonomy" id="1868"/>
    <lineage>
        <taxon>Bacteria</taxon>
        <taxon>Bacillati</taxon>
        <taxon>Actinomycetota</taxon>
        <taxon>Actinomycetes</taxon>
        <taxon>Micromonosporales</taxon>
        <taxon>Micromonosporaceae</taxon>
        <taxon>Actinoplanes</taxon>
    </lineage>
</organism>
<dbReference type="Gene3D" id="3.90.1150.200">
    <property type="match status" value="1"/>
</dbReference>
<evidence type="ECO:0000259" key="1">
    <source>
        <dbReference type="Pfam" id="PF08818"/>
    </source>
</evidence>
<accession>A0A7W7MSN5</accession>
<protein>
    <submittedName>
        <fullName evidence="2">Uncharacterized protein YdhG (YjbR/CyaY superfamily)</fullName>
    </submittedName>
</protein>
<evidence type="ECO:0000313" key="3">
    <source>
        <dbReference type="Proteomes" id="UP000578112"/>
    </source>
</evidence>
<feature type="domain" description="YdhG-like" evidence="1">
    <location>
        <begin position="16"/>
        <end position="107"/>
    </location>
</feature>
<dbReference type="EMBL" id="JACHNH010000001">
    <property type="protein sequence ID" value="MBB4764734.1"/>
    <property type="molecule type" value="Genomic_DNA"/>
</dbReference>
<dbReference type="InterPro" id="IPR014922">
    <property type="entry name" value="YdhG-like"/>
</dbReference>